<gene>
    <name evidence="2" type="primary">LOC117145764</name>
</gene>
<proteinExistence type="predicted"/>
<protein>
    <submittedName>
        <fullName evidence="2">Uncharacterized protein LOC117145764</fullName>
    </submittedName>
</protein>
<dbReference type="Proteomes" id="UP000515162">
    <property type="component" value="Chromosome 3R"/>
</dbReference>
<dbReference type="AlphaFoldDB" id="A0A6P8KW44"/>
<organism evidence="1 2">
    <name type="scientific">Drosophila mauritiana</name>
    <name type="common">Fruit fly</name>
    <dbReference type="NCBI Taxonomy" id="7226"/>
    <lineage>
        <taxon>Eukaryota</taxon>
        <taxon>Metazoa</taxon>
        <taxon>Ecdysozoa</taxon>
        <taxon>Arthropoda</taxon>
        <taxon>Hexapoda</taxon>
        <taxon>Insecta</taxon>
        <taxon>Pterygota</taxon>
        <taxon>Neoptera</taxon>
        <taxon>Endopterygota</taxon>
        <taxon>Diptera</taxon>
        <taxon>Brachycera</taxon>
        <taxon>Muscomorpha</taxon>
        <taxon>Ephydroidea</taxon>
        <taxon>Drosophilidae</taxon>
        <taxon>Drosophila</taxon>
        <taxon>Sophophora</taxon>
    </lineage>
</organism>
<accession>A0A6P8KW44</accession>
<name>A0A6P8KW44_DROMA</name>
<dbReference type="RefSeq" id="XP_033167421.1">
    <property type="nucleotide sequence ID" value="XM_033311530.1"/>
</dbReference>
<evidence type="ECO:0000313" key="1">
    <source>
        <dbReference type="Proteomes" id="UP000515162"/>
    </source>
</evidence>
<sequence>MKTELTSIAPIMGRTLADGLPDGVMASCCRPAEVLALISKNGQLAERCSRPKLCQRARNSNSLRSNWPLLFKNYTTFQDTVDQANHQTELRSKWLDSYYRRRISPCYNLRLNMYK</sequence>
<dbReference type="GeneID" id="117145764"/>
<keyword evidence="1" id="KW-1185">Reference proteome</keyword>
<reference evidence="2" key="1">
    <citation type="submission" date="2025-08" db="UniProtKB">
        <authorList>
            <consortium name="RefSeq"/>
        </authorList>
    </citation>
    <scope>IDENTIFICATION</scope>
    <source>
        <strain evidence="2">Mau12</strain>
        <tissue evidence="2">Whole Body</tissue>
    </source>
</reference>
<evidence type="ECO:0000313" key="2">
    <source>
        <dbReference type="RefSeq" id="XP_033167421.1"/>
    </source>
</evidence>